<proteinExistence type="predicted"/>
<dbReference type="EMBL" id="VJYK02000311">
    <property type="protein sequence ID" value="MQS04568.1"/>
    <property type="molecule type" value="Genomic_DNA"/>
</dbReference>
<dbReference type="PRINTS" id="PR00455">
    <property type="entry name" value="HTHTETR"/>
</dbReference>
<keyword evidence="7" id="KW-1185">Reference proteome</keyword>
<protein>
    <submittedName>
        <fullName evidence="6">TetR family transcriptional regulator</fullName>
    </submittedName>
</protein>
<evidence type="ECO:0000313" key="4">
    <source>
        <dbReference type="EMBL" id="MBB1252989.1"/>
    </source>
</evidence>
<evidence type="ECO:0000313" key="9">
    <source>
        <dbReference type="Proteomes" id="UP000525686"/>
    </source>
</evidence>
<dbReference type="InterPro" id="IPR001647">
    <property type="entry name" value="HTH_TetR"/>
</dbReference>
<dbReference type="Proteomes" id="UP000525686">
    <property type="component" value="Unassembled WGS sequence"/>
</dbReference>
<dbReference type="InterPro" id="IPR023772">
    <property type="entry name" value="DNA-bd_HTH_TetR-type_CS"/>
</dbReference>
<dbReference type="PANTHER" id="PTHR30055:SF226">
    <property type="entry name" value="HTH-TYPE TRANSCRIPTIONAL REGULATOR PKSA"/>
    <property type="match status" value="1"/>
</dbReference>
<dbReference type="SUPFAM" id="SSF46689">
    <property type="entry name" value="Homeodomain-like"/>
    <property type="match status" value="1"/>
</dbReference>
<dbReference type="PROSITE" id="PS01081">
    <property type="entry name" value="HTH_TETR_1"/>
    <property type="match status" value="1"/>
</dbReference>
<dbReference type="GO" id="GO:0000976">
    <property type="term" value="F:transcription cis-regulatory region binding"/>
    <property type="evidence" value="ECO:0007669"/>
    <property type="project" value="TreeGrafter"/>
</dbReference>
<dbReference type="GO" id="GO:0003700">
    <property type="term" value="F:DNA-binding transcription factor activity"/>
    <property type="evidence" value="ECO:0007669"/>
    <property type="project" value="TreeGrafter"/>
</dbReference>
<dbReference type="Gene3D" id="1.10.357.10">
    <property type="entry name" value="Tetracycline Repressor, domain 2"/>
    <property type="match status" value="1"/>
</dbReference>
<feature type="domain" description="HTH tetR-type" evidence="3">
    <location>
        <begin position="1"/>
        <end position="58"/>
    </location>
</feature>
<keyword evidence="1 2" id="KW-0238">DNA-binding</keyword>
<evidence type="ECO:0000313" key="6">
    <source>
        <dbReference type="EMBL" id="MQS04568.1"/>
    </source>
</evidence>
<evidence type="ECO:0000256" key="1">
    <source>
        <dbReference type="ARBA" id="ARBA00023125"/>
    </source>
</evidence>
<reference evidence="8 9" key="2">
    <citation type="submission" date="2020-05" db="EMBL/GenBank/DDBJ databases">
        <title>Classification of alakaliphilic streptomycetes isolated from an alkaline soil next to Lonar Crater, India and a proposal for the recognition of Streptomyces alkaliterrae sp. nov.</title>
        <authorList>
            <person name="Golinska P."/>
        </authorList>
    </citation>
    <scope>NUCLEOTIDE SEQUENCE [LARGE SCALE GENOMIC DNA]</scope>
    <source>
        <strain evidence="9">OF3</strain>
        <strain evidence="8">OF8</strain>
    </source>
</reference>
<organism evidence="6 7">
    <name type="scientific">Streptomyces alkaliterrae</name>
    <dbReference type="NCBI Taxonomy" id="2213162"/>
    <lineage>
        <taxon>Bacteria</taxon>
        <taxon>Bacillati</taxon>
        <taxon>Actinomycetota</taxon>
        <taxon>Actinomycetes</taxon>
        <taxon>Kitasatosporales</taxon>
        <taxon>Streptomycetaceae</taxon>
        <taxon>Streptomyces</taxon>
    </lineage>
</organism>
<dbReference type="OrthoDB" id="5242390at2"/>
<reference evidence="6 7" key="1">
    <citation type="submission" date="2019-10" db="EMBL/GenBank/DDBJ databases">
        <title>Streptomyces sp. nov., a novel actinobacterium isolated from alkaline environment.</title>
        <authorList>
            <person name="Golinska P."/>
        </authorList>
    </citation>
    <scope>NUCLEOTIDE SEQUENCE [LARGE SCALE GENOMIC DNA]</scope>
    <source>
        <strain evidence="6 7">OF1</strain>
    </source>
</reference>
<dbReference type="PANTHER" id="PTHR30055">
    <property type="entry name" value="HTH-TYPE TRANSCRIPTIONAL REGULATOR RUTR"/>
    <property type="match status" value="1"/>
</dbReference>
<evidence type="ECO:0000313" key="5">
    <source>
        <dbReference type="EMBL" id="MBB1257544.1"/>
    </source>
</evidence>
<reference evidence="4" key="3">
    <citation type="journal article" name="Syst. Appl. Microbiol.">
        <title>Streptomyces alkaliterrae sp. nov., isolated from an alkaline soil, and emended descriptions of Streptomyces alkaliphilus, Streptomyces calidiresistens and Streptomyces durbertensis.</title>
        <authorList>
            <person name="Swiecimska M."/>
            <person name="Golinska P."/>
            <person name="Nouioui I."/>
            <person name="Wypij M."/>
            <person name="Rai M."/>
            <person name="Sangal V."/>
            <person name="Goodfellow M."/>
        </authorList>
    </citation>
    <scope>NUCLEOTIDE SEQUENCE</scope>
    <source>
        <strain evidence="4">OF3</strain>
        <strain evidence="5">OF8</strain>
    </source>
</reference>
<dbReference type="Pfam" id="PF00440">
    <property type="entry name" value="TetR_N"/>
    <property type="match status" value="1"/>
</dbReference>
<dbReference type="EMBL" id="JABJXA010000005">
    <property type="protein sequence ID" value="MBB1257544.1"/>
    <property type="molecule type" value="Genomic_DNA"/>
</dbReference>
<gene>
    <name evidence="6" type="ORF">FNX44_022375</name>
    <name evidence="4" type="ORF">H3146_06350</name>
    <name evidence="5" type="ORF">H3147_01690</name>
</gene>
<comment type="caution">
    <text evidence="6">The sequence shown here is derived from an EMBL/GenBank/DDBJ whole genome shotgun (WGS) entry which is preliminary data.</text>
</comment>
<evidence type="ECO:0000256" key="2">
    <source>
        <dbReference type="PROSITE-ProRule" id="PRU00335"/>
    </source>
</evidence>
<dbReference type="AlphaFoldDB" id="A0A5P0YWA8"/>
<dbReference type="InterPro" id="IPR050109">
    <property type="entry name" value="HTH-type_TetR-like_transc_reg"/>
</dbReference>
<dbReference type="Proteomes" id="UP000320857">
    <property type="component" value="Unassembled WGS sequence"/>
</dbReference>
<evidence type="ECO:0000313" key="7">
    <source>
        <dbReference type="Proteomes" id="UP000320857"/>
    </source>
</evidence>
<dbReference type="Pfam" id="PF17918">
    <property type="entry name" value="TetR_C_15"/>
    <property type="match status" value="1"/>
</dbReference>
<dbReference type="InterPro" id="IPR009057">
    <property type="entry name" value="Homeodomain-like_sf"/>
</dbReference>
<evidence type="ECO:0000313" key="8">
    <source>
        <dbReference type="Proteomes" id="UP000517765"/>
    </source>
</evidence>
<dbReference type="Proteomes" id="UP000517765">
    <property type="component" value="Unassembled WGS sequence"/>
</dbReference>
<dbReference type="EMBL" id="JABJWZ010000034">
    <property type="protein sequence ID" value="MBB1252989.1"/>
    <property type="molecule type" value="Genomic_DNA"/>
</dbReference>
<dbReference type="InterPro" id="IPR041669">
    <property type="entry name" value="TetR_C_15"/>
</dbReference>
<name>A0A5P0YWA8_9ACTN</name>
<dbReference type="PROSITE" id="PS50977">
    <property type="entry name" value="HTH_TETR_2"/>
    <property type="match status" value="1"/>
</dbReference>
<sequence>MEQLADAAAELFAEVGYVKATTNAIAARAGVSPGTLYQFFRNKEALAAALAERYERALRTAHERAFDPALADLPLPEFVDRMVDPMIAVNVENPGFKALFAGAGLPEHLTGATRGLHQAVVGKIDEVLALRAPDLPVERRRTVAVVATQVFGALLGTVVAAPEAERGRWVAELKNALVGYLRSVPVE</sequence>
<accession>A0A5P0YWA8</accession>
<feature type="DNA-binding region" description="H-T-H motif" evidence="2">
    <location>
        <begin position="21"/>
        <end position="40"/>
    </location>
</feature>
<evidence type="ECO:0000259" key="3">
    <source>
        <dbReference type="PROSITE" id="PS50977"/>
    </source>
</evidence>